<dbReference type="EMBL" id="CP003539">
    <property type="protein sequence ID" value="AFX99657.1"/>
    <property type="molecule type" value="Genomic_DNA"/>
</dbReference>
<evidence type="ECO:0000313" key="1">
    <source>
        <dbReference type="EMBL" id="AFX99657.1"/>
    </source>
</evidence>
<dbReference type="KEGG" id="thal:A1OE_1488"/>
<accession>K7YQ21</accession>
<sequence length="66" mass="7969">MFFILIFVELYNYICACAVEYKAYIKLLLCCLNIIPYDIFSDFYSKRLVYLNRPQINFILIKNIIN</sequence>
<organism evidence="1 2">
    <name type="scientific">Candidatus Endolissoclinum faulkneri L2</name>
    <dbReference type="NCBI Taxonomy" id="1193729"/>
    <lineage>
        <taxon>Bacteria</taxon>
        <taxon>Pseudomonadati</taxon>
        <taxon>Pseudomonadota</taxon>
        <taxon>Alphaproteobacteria</taxon>
        <taxon>Rhodospirillales</taxon>
        <taxon>Rhodospirillaceae</taxon>
        <taxon>Candidatus Endolissoclinum</taxon>
    </lineage>
</organism>
<protein>
    <submittedName>
        <fullName evidence="1">Uncharacterized protein</fullName>
    </submittedName>
</protein>
<dbReference type="Proteomes" id="UP000010077">
    <property type="component" value="Chromosome"/>
</dbReference>
<keyword evidence="2" id="KW-1185">Reference proteome</keyword>
<gene>
    <name evidence="1" type="ORF">A1OE_1488</name>
</gene>
<dbReference type="HOGENOM" id="CLU_2823027_0_0_5"/>
<reference evidence="1 2" key="1">
    <citation type="journal article" date="2012" name="Proc. Natl. Acad. Sci. U.S.A.">
        <title>Genome streamlining and chemical defense in a coral reef symbiosis.</title>
        <authorList>
            <person name="Kwan J.C."/>
            <person name="Donia M.S."/>
            <person name="Han A.W."/>
            <person name="Hirose E."/>
            <person name="Haygood M.G."/>
            <person name="Schmidt E.W."/>
        </authorList>
    </citation>
    <scope>NUCLEOTIDE SEQUENCE [LARGE SCALE GENOMIC DNA]</scope>
    <source>
        <strain evidence="1 2">L2</strain>
    </source>
</reference>
<proteinExistence type="predicted"/>
<dbReference type="AlphaFoldDB" id="K7YQ21"/>
<name>K7YQ21_9PROT</name>
<evidence type="ECO:0000313" key="2">
    <source>
        <dbReference type="Proteomes" id="UP000010077"/>
    </source>
</evidence>